<dbReference type="SUPFAM" id="SSF160574">
    <property type="entry name" value="BT0923-like"/>
    <property type="match status" value="1"/>
</dbReference>
<evidence type="ECO:0000259" key="1">
    <source>
        <dbReference type="Pfam" id="PF11396"/>
    </source>
</evidence>
<reference evidence="2" key="1">
    <citation type="journal article" date="2012" name="PLoS ONE">
        <title>Gene sets for utilization of primary and secondary nutrition supplies in the distal gut of endangered iberian lynx.</title>
        <authorList>
            <person name="Alcaide M."/>
            <person name="Messina E."/>
            <person name="Richter M."/>
            <person name="Bargiela R."/>
            <person name="Peplies J."/>
            <person name="Huws S.A."/>
            <person name="Newbold C.J."/>
            <person name="Golyshin P.N."/>
            <person name="Simon M.A."/>
            <person name="Lopez G."/>
            <person name="Yakimov M.M."/>
            <person name="Ferrer M."/>
        </authorList>
    </citation>
    <scope>NUCLEOTIDE SEQUENCE</scope>
</reference>
<accession>J9GZP2</accession>
<dbReference type="Gene3D" id="3.40.1420.30">
    <property type="match status" value="1"/>
</dbReference>
<comment type="caution">
    <text evidence="2">The sequence shown here is derived from an EMBL/GenBank/DDBJ whole genome shotgun (WGS) entry which is preliminary data.</text>
</comment>
<dbReference type="InterPro" id="IPR021533">
    <property type="entry name" value="PepSY-like"/>
</dbReference>
<evidence type="ECO:0000313" key="2">
    <source>
        <dbReference type="EMBL" id="EJX06440.1"/>
    </source>
</evidence>
<feature type="domain" description="Putative beta-lactamase-inhibitor-like PepSY-like" evidence="1">
    <location>
        <begin position="68"/>
        <end position="149"/>
    </location>
</feature>
<organism evidence="2">
    <name type="scientific">gut metagenome</name>
    <dbReference type="NCBI Taxonomy" id="749906"/>
    <lineage>
        <taxon>unclassified sequences</taxon>
        <taxon>metagenomes</taxon>
        <taxon>organismal metagenomes</taxon>
    </lineage>
</organism>
<name>J9GZP2_9ZZZZ</name>
<sequence>MQNLMKNFRKSCAALILGLALIQTPVLADNNRPIQVNELPQTAQTLLKKSFGKLTVVSATSERDFLDKNYEVHFNNGGSVEFDSKGNWVEINGGNQPVPAQFIPAAITSHVKQTWSDATIQRIEKDRKHIEIKLSNGIEVTYDANFKVVDVDN</sequence>
<protein>
    <recommendedName>
        <fullName evidence="1">Putative beta-lactamase-inhibitor-like PepSY-like domain-containing protein</fullName>
    </recommendedName>
</protein>
<proteinExistence type="predicted"/>
<dbReference type="AlphaFoldDB" id="J9GZP2"/>
<dbReference type="Pfam" id="PF11396">
    <property type="entry name" value="PepSY_like"/>
    <property type="match status" value="1"/>
</dbReference>
<gene>
    <name evidence="2" type="ORF">EVA_05459</name>
</gene>
<dbReference type="EMBL" id="AMCI01001161">
    <property type="protein sequence ID" value="EJX06440.1"/>
    <property type="molecule type" value="Genomic_DNA"/>
</dbReference>